<evidence type="ECO:0000256" key="2">
    <source>
        <dbReference type="ARBA" id="ARBA00022475"/>
    </source>
</evidence>
<evidence type="ECO:0000256" key="1">
    <source>
        <dbReference type="ARBA" id="ARBA00004651"/>
    </source>
</evidence>
<proteinExistence type="predicted"/>
<feature type="transmembrane region" description="Helical" evidence="6">
    <location>
        <begin position="195"/>
        <end position="214"/>
    </location>
</feature>
<name>A0A3M8CNI1_9BACL</name>
<protein>
    <submittedName>
        <fullName evidence="8">Transporter</fullName>
    </submittedName>
</protein>
<dbReference type="GO" id="GO:0005886">
    <property type="term" value="C:plasma membrane"/>
    <property type="evidence" value="ECO:0007669"/>
    <property type="project" value="UniProtKB-SubCell"/>
</dbReference>
<keyword evidence="2" id="KW-1003">Cell membrane</keyword>
<evidence type="ECO:0000313" key="8">
    <source>
        <dbReference type="EMBL" id="RNB77208.1"/>
    </source>
</evidence>
<evidence type="ECO:0000313" key="9">
    <source>
        <dbReference type="Proteomes" id="UP000281915"/>
    </source>
</evidence>
<feature type="transmembrane region" description="Helical" evidence="6">
    <location>
        <begin position="165"/>
        <end position="183"/>
    </location>
</feature>
<evidence type="ECO:0000256" key="4">
    <source>
        <dbReference type="ARBA" id="ARBA00022989"/>
    </source>
</evidence>
<dbReference type="Pfam" id="PF03553">
    <property type="entry name" value="Na_H_antiporter"/>
    <property type="match status" value="1"/>
</dbReference>
<evidence type="ECO:0000256" key="5">
    <source>
        <dbReference type="ARBA" id="ARBA00023136"/>
    </source>
</evidence>
<sequence>MEATEAVHMGIISLVPAVVSVILAFWTRNTVFSLAVACFLGILLSGGGLLGFPTLMKTALGTTSFSGLLLLELFIGVMIAFFQRTGAIQNVTLMLERRKFTRVKTQLMAWFLGMFVFFSDYFSPLFVGSTMRNLADKARISREKLAYIADSTSAPVSVLVPITGWAAYFTGLLIGVGTITNEAEAMSLFLKTIPFNFYAILSVLFVGLLAMRVIPDFGPMKKAERRAIEEGKVLRDGADPLMGSELTDTPPYEGIKTNVFLNFFLPVMIVVAIAVGTFMTLKSAKTMEAFLAAAVILGIIMRFQGIPFSDIMKTATAGMKGVMPAILVLAFAFSLNQLSKDMGTAHYIISITESWLTPQLLPFLIFTVCGVISFATGTSWGTFAIVMPLAAPLAFTFSGGEVSLLVVATIAAVAGGGVMGDHCSPLSDTTVLASTGAASDHIDHVKTQLPYALTVAGISAALYLLIGMVFV</sequence>
<keyword evidence="5 6" id="KW-0472">Membrane</keyword>
<keyword evidence="3 6" id="KW-0812">Transmembrane</keyword>
<feature type="transmembrane region" description="Helical" evidence="6">
    <location>
        <begin position="64"/>
        <end position="86"/>
    </location>
</feature>
<dbReference type="PANTHER" id="PTHR43478">
    <property type="entry name" value="NA+/H+ ANTIPORTER-RELATED"/>
    <property type="match status" value="1"/>
</dbReference>
<feature type="transmembrane region" description="Helical" evidence="6">
    <location>
        <begin position="449"/>
        <end position="470"/>
    </location>
</feature>
<feature type="transmembrane region" description="Helical" evidence="6">
    <location>
        <begin position="31"/>
        <end position="52"/>
    </location>
</feature>
<feature type="transmembrane region" description="Helical" evidence="6">
    <location>
        <begin position="107"/>
        <end position="127"/>
    </location>
</feature>
<dbReference type="InterPro" id="IPR018461">
    <property type="entry name" value="Na/H_Antiport_NhaC-like_C"/>
</dbReference>
<feature type="transmembrane region" description="Helical" evidence="6">
    <location>
        <begin position="402"/>
        <end position="420"/>
    </location>
</feature>
<dbReference type="PANTHER" id="PTHR43478:SF1">
    <property type="entry name" value="NA+_H+ ANTIPORTER NHAC-LIKE C-TERMINAL DOMAIN-CONTAINING PROTEIN"/>
    <property type="match status" value="1"/>
</dbReference>
<feature type="transmembrane region" description="Helical" evidence="6">
    <location>
        <begin position="321"/>
        <end position="339"/>
    </location>
</feature>
<accession>A0A3M8CNI1</accession>
<evidence type="ECO:0000256" key="6">
    <source>
        <dbReference type="SAM" id="Phobius"/>
    </source>
</evidence>
<dbReference type="AlphaFoldDB" id="A0A3M8CNI1"/>
<feature type="transmembrane region" description="Helical" evidence="6">
    <location>
        <begin position="6"/>
        <end position="26"/>
    </location>
</feature>
<feature type="transmembrane region" description="Helical" evidence="6">
    <location>
        <begin position="360"/>
        <end position="390"/>
    </location>
</feature>
<dbReference type="EMBL" id="RHHT01000032">
    <property type="protein sequence ID" value="RNB77208.1"/>
    <property type="molecule type" value="Genomic_DNA"/>
</dbReference>
<feature type="transmembrane region" description="Helical" evidence="6">
    <location>
        <begin position="259"/>
        <end position="278"/>
    </location>
</feature>
<feature type="domain" description="Na+/H+ antiporter NhaC-like C-terminal" evidence="7">
    <location>
        <begin position="158"/>
        <end position="468"/>
    </location>
</feature>
<organism evidence="8 9">
    <name type="scientific">Brevibacillus panacihumi</name>
    <dbReference type="NCBI Taxonomy" id="497735"/>
    <lineage>
        <taxon>Bacteria</taxon>
        <taxon>Bacillati</taxon>
        <taxon>Bacillota</taxon>
        <taxon>Bacilli</taxon>
        <taxon>Bacillales</taxon>
        <taxon>Paenibacillaceae</taxon>
        <taxon>Brevibacillus</taxon>
    </lineage>
</organism>
<evidence type="ECO:0000256" key="3">
    <source>
        <dbReference type="ARBA" id="ARBA00022692"/>
    </source>
</evidence>
<comment type="caution">
    <text evidence="8">The sequence shown here is derived from an EMBL/GenBank/DDBJ whole genome shotgun (WGS) entry which is preliminary data.</text>
</comment>
<comment type="subcellular location">
    <subcellularLocation>
        <location evidence="1">Cell membrane</location>
        <topology evidence="1">Multi-pass membrane protein</topology>
    </subcellularLocation>
</comment>
<keyword evidence="4 6" id="KW-1133">Transmembrane helix</keyword>
<dbReference type="RefSeq" id="WP_122914307.1">
    <property type="nucleotide sequence ID" value="NZ_RHHT01000032.1"/>
</dbReference>
<evidence type="ECO:0000259" key="7">
    <source>
        <dbReference type="Pfam" id="PF03553"/>
    </source>
</evidence>
<feature type="transmembrane region" description="Helical" evidence="6">
    <location>
        <begin position="290"/>
        <end position="309"/>
    </location>
</feature>
<gene>
    <name evidence="8" type="ORF">EDM58_16450</name>
</gene>
<reference evidence="8 9" key="1">
    <citation type="submission" date="2018-10" db="EMBL/GenBank/DDBJ databases">
        <title>Phylogenomics of Brevibacillus.</title>
        <authorList>
            <person name="Dunlap C."/>
        </authorList>
    </citation>
    <scope>NUCLEOTIDE SEQUENCE [LARGE SCALE GENOMIC DNA]</scope>
    <source>
        <strain evidence="8 9">JCM 15085</strain>
    </source>
</reference>
<dbReference type="Proteomes" id="UP000281915">
    <property type="component" value="Unassembled WGS sequence"/>
</dbReference>